<organism evidence="2 3">
    <name type="scientific">Polyangium fumosum</name>
    <dbReference type="NCBI Taxonomy" id="889272"/>
    <lineage>
        <taxon>Bacteria</taxon>
        <taxon>Pseudomonadati</taxon>
        <taxon>Myxococcota</taxon>
        <taxon>Polyangia</taxon>
        <taxon>Polyangiales</taxon>
        <taxon>Polyangiaceae</taxon>
        <taxon>Polyangium</taxon>
    </lineage>
</organism>
<sequence length="305" mass="33075">MAAHRLDFEADRWPPACNQEEDFSAALSSWVPPMGIDAGAERVLEVRIKRLPDGGKAATVRVKGAAGEVTGEKATAYPPATECHKVLFWAAFDAAMLMGWNVRWEPEPPPPCPPCPPAPAQPPPQACPLPLPPPRPLPPPQPKRFFAGLGIGAFWNVAPEPFFAPRVTAGWNVSPRFALELDFAAWPLMTANPQNGPTAVDVDAYFGTAAGCYRFGRFLGCGLVAGGVLLGSGTNRAYRQEYTTPLLGMGARVEAEVPLGDWLVWRSGVDALGFPVPRRFINYPDVLWQPFPLAMSVTTSVVWEF</sequence>
<feature type="region of interest" description="Disordered" evidence="1">
    <location>
        <begin position="107"/>
        <end position="134"/>
    </location>
</feature>
<evidence type="ECO:0000313" key="2">
    <source>
        <dbReference type="EMBL" id="TKD13079.1"/>
    </source>
</evidence>
<protein>
    <submittedName>
        <fullName evidence="2">Uncharacterized protein</fullName>
    </submittedName>
</protein>
<proteinExistence type="predicted"/>
<dbReference type="AlphaFoldDB" id="A0A4U1JJZ8"/>
<name>A0A4U1JJZ8_9BACT</name>
<reference evidence="2 3" key="1">
    <citation type="submission" date="2019-04" db="EMBL/GenBank/DDBJ databases">
        <authorList>
            <person name="Li Y."/>
            <person name="Wang J."/>
        </authorList>
    </citation>
    <scope>NUCLEOTIDE SEQUENCE [LARGE SCALE GENOMIC DNA]</scope>
    <source>
        <strain evidence="2 3">DSM 14668</strain>
    </source>
</reference>
<accession>A0A4U1JJZ8</accession>
<dbReference type="Proteomes" id="UP000309215">
    <property type="component" value="Unassembled WGS sequence"/>
</dbReference>
<keyword evidence="3" id="KW-1185">Reference proteome</keyword>
<evidence type="ECO:0000256" key="1">
    <source>
        <dbReference type="SAM" id="MobiDB-lite"/>
    </source>
</evidence>
<dbReference type="RefSeq" id="WP_136926895.1">
    <property type="nucleotide sequence ID" value="NZ_SSMQ01000001.1"/>
</dbReference>
<comment type="caution">
    <text evidence="2">The sequence shown here is derived from an EMBL/GenBank/DDBJ whole genome shotgun (WGS) entry which is preliminary data.</text>
</comment>
<evidence type="ECO:0000313" key="3">
    <source>
        <dbReference type="Proteomes" id="UP000309215"/>
    </source>
</evidence>
<dbReference type="OrthoDB" id="264195at2"/>
<dbReference type="EMBL" id="SSMQ01000001">
    <property type="protein sequence ID" value="TKD13079.1"/>
    <property type="molecule type" value="Genomic_DNA"/>
</dbReference>
<gene>
    <name evidence="2" type="ORF">E8A74_00540</name>
</gene>